<gene>
    <name evidence="1" type="ORF">HPB49_003889</name>
</gene>
<comment type="caution">
    <text evidence="1">The sequence shown here is derived from an EMBL/GenBank/DDBJ whole genome shotgun (WGS) entry which is preliminary data.</text>
</comment>
<dbReference type="EMBL" id="CM023471">
    <property type="protein sequence ID" value="KAH7965128.1"/>
    <property type="molecule type" value="Genomic_DNA"/>
</dbReference>
<dbReference type="Proteomes" id="UP000821865">
    <property type="component" value="Chromosome 2"/>
</dbReference>
<sequence>MLTAELVQQLKLSTTHQQKKLFGALLEAEAVTNMEEFRNVPVASSEVLLSGLVELLRSSKDATMLTRGADVLATVAQNKNFSSNVKCLQLWLRAAKCLVAKEEVSVDALRAIIQCLNVLTPGSATMSDWCQVGLQCVLHPEVRAEAYAALCGQRKAALTPPRRGVDAPAHVAIRDCIGPQLGQWMDDSQGCAALQVWTLIIQWMGEYLPRNAASVNVLLRVASKAFAASSRPELQRQALESWKALISTFKPGQCMPCS</sequence>
<accession>A0ACB8DAU6</accession>
<name>A0ACB8DAU6_DERSI</name>
<reference evidence="1" key="1">
    <citation type="submission" date="2020-05" db="EMBL/GenBank/DDBJ databases">
        <title>Large-scale comparative analyses of tick genomes elucidate their genetic diversity and vector capacities.</title>
        <authorList>
            <person name="Jia N."/>
            <person name="Wang J."/>
            <person name="Shi W."/>
            <person name="Du L."/>
            <person name="Sun Y."/>
            <person name="Zhan W."/>
            <person name="Jiang J."/>
            <person name="Wang Q."/>
            <person name="Zhang B."/>
            <person name="Ji P."/>
            <person name="Sakyi L.B."/>
            <person name="Cui X."/>
            <person name="Yuan T."/>
            <person name="Jiang B."/>
            <person name="Yang W."/>
            <person name="Lam T.T.-Y."/>
            <person name="Chang Q."/>
            <person name="Ding S."/>
            <person name="Wang X."/>
            <person name="Zhu J."/>
            <person name="Ruan X."/>
            <person name="Zhao L."/>
            <person name="Wei J."/>
            <person name="Que T."/>
            <person name="Du C."/>
            <person name="Cheng J."/>
            <person name="Dai P."/>
            <person name="Han X."/>
            <person name="Huang E."/>
            <person name="Gao Y."/>
            <person name="Liu J."/>
            <person name="Shao H."/>
            <person name="Ye R."/>
            <person name="Li L."/>
            <person name="Wei W."/>
            <person name="Wang X."/>
            <person name="Wang C."/>
            <person name="Yang T."/>
            <person name="Huo Q."/>
            <person name="Li W."/>
            <person name="Guo W."/>
            <person name="Chen H."/>
            <person name="Zhou L."/>
            <person name="Ni X."/>
            <person name="Tian J."/>
            <person name="Zhou Y."/>
            <person name="Sheng Y."/>
            <person name="Liu T."/>
            <person name="Pan Y."/>
            <person name="Xia L."/>
            <person name="Li J."/>
            <person name="Zhao F."/>
            <person name="Cao W."/>
        </authorList>
    </citation>
    <scope>NUCLEOTIDE SEQUENCE</scope>
    <source>
        <strain evidence="1">Dsil-2018</strain>
    </source>
</reference>
<evidence type="ECO:0000313" key="2">
    <source>
        <dbReference type="Proteomes" id="UP000821865"/>
    </source>
</evidence>
<proteinExistence type="predicted"/>
<keyword evidence="2" id="KW-1185">Reference proteome</keyword>
<organism evidence="1 2">
    <name type="scientific">Dermacentor silvarum</name>
    <name type="common">Tick</name>
    <dbReference type="NCBI Taxonomy" id="543639"/>
    <lineage>
        <taxon>Eukaryota</taxon>
        <taxon>Metazoa</taxon>
        <taxon>Ecdysozoa</taxon>
        <taxon>Arthropoda</taxon>
        <taxon>Chelicerata</taxon>
        <taxon>Arachnida</taxon>
        <taxon>Acari</taxon>
        <taxon>Parasitiformes</taxon>
        <taxon>Ixodida</taxon>
        <taxon>Ixodoidea</taxon>
        <taxon>Ixodidae</taxon>
        <taxon>Rhipicephalinae</taxon>
        <taxon>Dermacentor</taxon>
    </lineage>
</organism>
<protein>
    <submittedName>
        <fullName evidence="1">Uncharacterized protein</fullName>
    </submittedName>
</protein>
<evidence type="ECO:0000313" key="1">
    <source>
        <dbReference type="EMBL" id="KAH7965128.1"/>
    </source>
</evidence>